<evidence type="ECO:0000259" key="3">
    <source>
        <dbReference type="Pfam" id="PF01156"/>
    </source>
</evidence>
<dbReference type="PANTHER" id="PTHR12304">
    <property type="entry name" value="INOSINE-URIDINE PREFERRING NUCLEOSIDE HYDROLASE"/>
    <property type="match status" value="1"/>
</dbReference>
<dbReference type="SUPFAM" id="SSF53590">
    <property type="entry name" value="Nucleoside hydrolase"/>
    <property type="match status" value="1"/>
</dbReference>
<dbReference type="InterPro" id="IPR036452">
    <property type="entry name" value="Ribo_hydro-like"/>
</dbReference>
<sequence length="324" mass="34309">MIASPTAPTRIILDTDMAMGVPGSDIDDGFALALALTEPDITVEMVTTVNGNADVESASYLTGELLDRLGAPHVPVVQGAAAPIQYPDKFRCAPEKVRAEFGHRRPRQGYAASELAKQAAEAPGELTVVAIGPLTNVAAAINLDPAFARNVKEIVIMGGVFLEHTNVSGMPGEFNFWMDPEAAEAVLRSGAAIRLVGLDVTLKVQLTREHAEKMRAGASRFGSFAGDYTMGWIDYLAVKNPGDPNAGKSCAMHDPLAVAAVSRPELLTWKDAHVEVVTGPSIARGVAVADFLTTDNPPQPNVKIAVDVDADAFISHFLDRLSSV</sequence>
<keyword evidence="5" id="KW-1185">Reference proteome</keyword>
<accession>A0ABU0PMH6</accession>
<dbReference type="EC" id="3.2.2.1" evidence="4"/>
<dbReference type="EMBL" id="JAUSXB010000001">
    <property type="protein sequence ID" value="MDQ0675163.1"/>
    <property type="molecule type" value="Genomic_DNA"/>
</dbReference>
<dbReference type="GO" id="GO:0008477">
    <property type="term" value="F:purine nucleosidase activity"/>
    <property type="evidence" value="ECO:0007669"/>
    <property type="project" value="UniProtKB-EC"/>
</dbReference>
<proteinExistence type="predicted"/>
<keyword evidence="2 4" id="KW-0326">Glycosidase</keyword>
<protein>
    <submittedName>
        <fullName evidence="4">Purine nucleosidase</fullName>
        <ecNumber evidence="4">3.2.2.1</ecNumber>
    </submittedName>
</protein>
<dbReference type="InterPro" id="IPR023186">
    <property type="entry name" value="IUNH"/>
</dbReference>
<dbReference type="InterPro" id="IPR001910">
    <property type="entry name" value="Inosine/uridine_hydrolase_dom"/>
</dbReference>
<dbReference type="Proteomes" id="UP001236806">
    <property type="component" value="Unassembled WGS sequence"/>
</dbReference>
<evidence type="ECO:0000256" key="1">
    <source>
        <dbReference type="ARBA" id="ARBA00022801"/>
    </source>
</evidence>
<keyword evidence="1 4" id="KW-0378">Hydrolase</keyword>
<feature type="domain" description="Inosine/uridine-preferring nucleoside hydrolase" evidence="3">
    <location>
        <begin position="11"/>
        <end position="314"/>
    </location>
</feature>
<organism evidence="4 5">
    <name type="scientific">Pseudarthrobacter siccitolerans</name>
    <dbReference type="NCBI Taxonomy" id="861266"/>
    <lineage>
        <taxon>Bacteria</taxon>
        <taxon>Bacillati</taxon>
        <taxon>Actinomycetota</taxon>
        <taxon>Actinomycetes</taxon>
        <taxon>Micrococcales</taxon>
        <taxon>Micrococcaceae</taxon>
        <taxon>Pseudarthrobacter</taxon>
    </lineage>
</organism>
<comment type="caution">
    <text evidence="4">The sequence shown here is derived from an EMBL/GenBank/DDBJ whole genome shotgun (WGS) entry which is preliminary data.</text>
</comment>
<dbReference type="PANTHER" id="PTHR12304:SF4">
    <property type="entry name" value="URIDINE NUCLEOSIDASE"/>
    <property type="match status" value="1"/>
</dbReference>
<dbReference type="Pfam" id="PF01156">
    <property type="entry name" value="IU_nuc_hydro"/>
    <property type="match status" value="1"/>
</dbReference>
<evidence type="ECO:0000313" key="5">
    <source>
        <dbReference type="Proteomes" id="UP001236806"/>
    </source>
</evidence>
<dbReference type="Gene3D" id="3.90.245.10">
    <property type="entry name" value="Ribonucleoside hydrolase-like"/>
    <property type="match status" value="1"/>
</dbReference>
<dbReference type="RefSeq" id="WP_306637288.1">
    <property type="nucleotide sequence ID" value="NZ_JAUSXB010000001.1"/>
</dbReference>
<name>A0ABU0PMH6_9MICC</name>
<evidence type="ECO:0000256" key="2">
    <source>
        <dbReference type="ARBA" id="ARBA00023295"/>
    </source>
</evidence>
<evidence type="ECO:0000313" key="4">
    <source>
        <dbReference type="EMBL" id="MDQ0675163.1"/>
    </source>
</evidence>
<gene>
    <name evidence="4" type="ORF">QFZ36_002724</name>
</gene>
<reference evidence="4 5" key="1">
    <citation type="submission" date="2023-07" db="EMBL/GenBank/DDBJ databases">
        <title>Comparative genomics of wheat-associated soil bacteria to identify genetic determinants of phenazine resistance.</title>
        <authorList>
            <person name="Mouncey N."/>
        </authorList>
    </citation>
    <scope>NUCLEOTIDE SEQUENCE [LARGE SCALE GENOMIC DNA]</scope>
    <source>
        <strain evidence="4 5">W1I3</strain>
    </source>
</reference>